<comment type="catalytic activity">
    <reaction evidence="4">
        <text>O-phospho-L-seryl-[protein] + H2O = L-seryl-[protein] + phosphate</text>
        <dbReference type="Rhea" id="RHEA:20629"/>
        <dbReference type="Rhea" id="RHEA-COMP:9863"/>
        <dbReference type="Rhea" id="RHEA-COMP:11604"/>
        <dbReference type="ChEBI" id="CHEBI:15377"/>
        <dbReference type="ChEBI" id="CHEBI:29999"/>
        <dbReference type="ChEBI" id="CHEBI:43474"/>
        <dbReference type="ChEBI" id="CHEBI:83421"/>
        <dbReference type="EC" id="3.1.3.16"/>
    </reaction>
</comment>
<keyword evidence="2" id="KW-0378">Hydrolase</keyword>
<dbReference type="InterPro" id="IPR001932">
    <property type="entry name" value="PPM-type_phosphatase-like_dom"/>
</dbReference>
<dbReference type="GO" id="GO:0004722">
    <property type="term" value="F:protein serine/threonine phosphatase activity"/>
    <property type="evidence" value="ECO:0007669"/>
    <property type="project" value="UniProtKB-EC"/>
</dbReference>
<comment type="caution">
    <text evidence="7">The sequence shown here is derived from an EMBL/GenBank/DDBJ whole genome shotgun (WGS) entry which is preliminary data.</text>
</comment>
<keyword evidence="8" id="KW-1185">Reference proteome</keyword>
<dbReference type="PANTHER" id="PTHR47992">
    <property type="entry name" value="PROTEIN PHOSPHATASE"/>
    <property type="match status" value="1"/>
</dbReference>
<reference evidence="7 8" key="1">
    <citation type="submission" date="2020-08" db="EMBL/GenBank/DDBJ databases">
        <title>Plant Genome Project.</title>
        <authorList>
            <person name="Zhang R.-G."/>
        </authorList>
    </citation>
    <scope>NUCLEOTIDE SEQUENCE [LARGE SCALE GENOMIC DNA]</scope>
    <source>
        <tissue evidence="7">Rhizome</tissue>
    </source>
</reference>
<dbReference type="PROSITE" id="PS51746">
    <property type="entry name" value="PPM_2"/>
    <property type="match status" value="1"/>
</dbReference>
<comment type="catalytic activity">
    <reaction evidence="5">
        <text>O-phospho-L-threonyl-[protein] + H2O = L-threonyl-[protein] + phosphate</text>
        <dbReference type="Rhea" id="RHEA:47004"/>
        <dbReference type="Rhea" id="RHEA-COMP:11060"/>
        <dbReference type="Rhea" id="RHEA-COMP:11605"/>
        <dbReference type="ChEBI" id="CHEBI:15377"/>
        <dbReference type="ChEBI" id="CHEBI:30013"/>
        <dbReference type="ChEBI" id="CHEBI:43474"/>
        <dbReference type="ChEBI" id="CHEBI:61977"/>
        <dbReference type="EC" id="3.1.3.16"/>
    </reaction>
</comment>
<dbReference type="EC" id="3.1.3.16" evidence="1"/>
<dbReference type="SUPFAM" id="SSF81606">
    <property type="entry name" value="PP2C-like"/>
    <property type="match status" value="1"/>
</dbReference>
<evidence type="ECO:0000313" key="7">
    <source>
        <dbReference type="EMBL" id="KAG6490003.1"/>
    </source>
</evidence>
<dbReference type="Gene3D" id="3.60.40.10">
    <property type="entry name" value="PPM-type phosphatase domain"/>
    <property type="match status" value="1"/>
</dbReference>
<dbReference type="InterPro" id="IPR036457">
    <property type="entry name" value="PPM-type-like_dom_sf"/>
</dbReference>
<evidence type="ECO:0000256" key="1">
    <source>
        <dbReference type="ARBA" id="ARBA00013081"/>
    </source>
</evidence>
<evidence type="ECO:0000313" key="8">
    <source>
        <dbReference type="Proteomes" id="UP000734854"/>
    </source>
</evidence>
<gene>
    <name evidence="7" type="ORF">ZIOFF_051285</name>
</gene>
<dbReference type="InterPro" id="IPR015655">
    <property type="entry name" value="PP2C"/>
</dbReference>
<organism evidence="7 8">
    <name type="scientific">Zingiber officinale</name>
    <name type="common">Ginger</name>
    <name type="synonym">Amomum zingiber</name>
    <dbReference type="NCBI Taxonomy" id="94328"/>
    <lineage>
        <taxon>Eukaryota</taxon>
        <taxon>Viridiplantae</taxon>
        <taxon>Streptophyta</taxon>
        <taxon>Embryophyta</taxon>
        <taxon>Tracheophyta</taxon>
        <taxon>Spermatophyta</taxon>
        <taxon>Magnoliopsida</taxon>
        <taxon>Liliopsida</taxon>
        <taxon>Zingiberales</taxon>
        <taxon>Zingiberaceae</taxon>
        <taxon>Zingiber</taxon>
    </lineage>
</organism>
<dbReference type="Proteomes" id="UP000734854">
    <property type="component" value="Unassembled WGS sequence"/>
</dbReference>
<evidence type="ECO:0000256" key="5">
    <source>
        <dbReference type="ARBA" id="ARBA00048336"/>
    </source>
</evidence>
<evidence type="ECO:0000259" key="6">
    <source>
        <dbReference type="PROSITE" id="PS51746"/>
    </source>
</evidence>
<keyword evidence="3" id="KW-0904">Protein phosphatase</keyword>
<evidence type="ECO:0000256" key="3">
    <source>
        <dbReference type="ARBA" id="ARBA00022912"/>
    </source>
</evidence>
<name>A0A8J5FLN7_ZINOF</name>
<protein>
    <recommendedName>
        <fullName evidence="1">protein-serine/threonine phosphatase</fullName>
        <ecNumber evidence="1">3.1.3.16</ecNumber>
    </recommendedName>
</protein>
<feature type="domain" description="PPM-type phosphatase" evidence="6">
    <location>
        <begin position="1"/>
        <end position="113"/>
    </location>
</feature>
<dbReference type="Pfam" id="PF00481">
    <property type="entry name" value="PP2C"/>
    <property type="match status" value="1"/>
</dbReference>
<accession>A0A8J5FLN7</accession>
<proteinExistence type="predicted"/>
<dbReference type="AlphaFoldDB" id="A0A8J5FLN7"/>
<dbReference type="EMBL" id="JACMSC010000014">
    <property type="protein sequence ID" value="KAG6490003.1"/>
    <property type="molecule type" value="Genomic_DNA"/>
</dbReference>
<sequence length="113" mass="12464">MSGYDFFDAYDGHGRGRVAQLCQEHMHVLLVEEVLIEGWSCVEGRWREIITESFSRLNGEVEATTLGESERTLGSTAVVAMVGTKLIVVANYDDSRAMLSRDNAALPSPLTTK</sequence>
<evidence type="ECO:0000256" key="4">
    <source>
        <dbReference type="ARBA" id="ARBA00047761"/>
    </source>
</evidence>
<evidence type="ECO:0000256" key="2">
    <source>
        <dbReference type="ARBA" id="ARBA00022801"/>
    </source>
</evidence>